<evidence type="ECO:0000256" key="1">
    <source>
        <dbReference type="SAM" id="MobiDB-lite"/>
    </source>
</evidence>
<keyword evidence="3" id="KW-1185">Reference proteome</keyword>
<proteinExistence type="predicted"/>
<organism evidence="2 3">
    <name type="scientific">Dryococelus australis</name>
    <dbReference type="NCBI Taxonomy" id="614101"/>
    <lineage>
        <taxon>Eukaryota</taxon>
        <taxon>Metazoa</taxon>
        <taxon>Ecdysozoa</taxon>
        <taxon>Arthropoda</taxon>
        <taxon>Hexapoda</taxon>
        <taxon>Insecta</taxon>
        <taxon>Pterygota</taxon>
        <taxon>Neoptera</taxon>
        <taxon>Polyneoptera</taxon>
        <taxon>Phasmatodea</taxon>
        <taxon>Verophasmatodea</taxon>
        <taxon>Anareolatae</taxon>
        <taxon>Phasmatidae</taxon>
        <taxon>Eurycanthinae</taxon>
        <taxon>Dryococelus</taxon>
    </lineage>
</organism>
<dbReference type="Proteomes" id="UP001159363">
    <property type="component" value="Chromosome 5"/>
</dbReference>
<sequence length="1126" mass="126436">MYLEYTVFYMQALSAWRSVPFACVIGSLSCTKVREVADVRRCFGRNQDCSDVKHLEKWRTIKDILAACSARPPVEFASMRLQNPPIFHAANCYTTGSNSDIDGTDHQQTVSVSNDFTRLRSTFVIGLFQPLRVLVACLRIKCVQYGCYLTLSMAQSNTTLSSTKTRAAVSCSLADAPVLPQAKKRGIRPMLRCRRSPLRQTGFNSRSGHSGFSQVNIVQDDTAGRRVFSAISRFPRRCIPPLLHSHLISTSSSLETSLLRAAQNFSTHNYFIQHKIDFQRMYIEVTLVIGSEFIRHTLDDSAPIAEFQGNKKRIPYCQMWGNSQTNKYLSFDYTKDCGSGRPGLNSLHIPGTPLLFETGSRGVSVQVVQGKKKGGDTLNSRNCWARHAVKEDSVTTPPLGRSCVRLPSRPPCTPCASTEYFANSYGGEVDFKHLFFSPAVVIERYFFRHAPFNCELVICRKQSYEGVLNSPVIRRHLGEATNRQTIVSRVYRGLRKWSSAGLQGRGKRNNPEKTRRPAASSCTIPTCENPGMTRPGIELGSPWWEANSLTRDTSGGCPPNKIIPLLICYSVNNIAYEYGGYFAANVFEMDETLATREMFLEMSSGGAADSSPRMISSLASHQGEPGSIPGRVTGLSHVVIVPDDAVDRLVFSEISRFPRPSIPALYYVFLGGPNHVGEAKRPCPQGGSITQTVTQLEPPATPPTPSQFTSHPRYIYSLLRNTALNVPHLWPHTENKWLSCSFDIRQTHSLVGWARLWIRVVCLIGYCIPRKGSYWLDCRVESRLLGADGRTAPRRVADPRENPPTSGIVWHDSHMRKSGSDPTGNLILFAYKWKLLTSRAPSISRIELAASLAEQSSKQARHCRLLIGCCDQVTPPYRSVKHSLTLQLPAYYWLTVGPSWGVSKQLSSNHNSAKIWWEKISEWNAFPMDVPSPMDSHKGERAFHQGRKLDLFTSSPEAINKRRKEGGSCNTGRLHLERLLWGRCNRRTGHKYHSRATCPRIQQRNFRSYHEFQPNAPAEWLYLPSKYRNAANYRMHIDTGDNNMGDQRPVALTRKVLNLRAVLPQLKADKIDIQCMYEVTLAIGSEYIRHTLDDSAPIADLQGNKKRIPYCQMWGNTGATAKRTNI</sequence>
<reference evidence="2 3" key="1">
    <citation type="submission" date="2023-02" db="EMBL/GenBank/DDBJ databases">
        <title>LHISI_Scaffold_Assembly.</title>
        <authorList>
            <person name="Stuart O.P."/>
            <person name="Cleave R."/>
            <person name="Magrath M.J.L."/>
            <person name="Mikheyev A.S."/>
        </authorList>
    </citation>
    <scope>NUCLEOTIDE SEQUENCE [LARGE SCALE GENOMIC DNA]</scope>
    <source>
        <strain evidence="2">Daus_M_001</strain>
        <tissue evidence="2">Leg muscle</tissue>
    </source>
</reference>
<dbReference type="EMBL" id="JARBHB010000006">
    <property type="protein sequence ID" value="KAJ8881003.1"/>
    <property type="molecule type" value="Genomic_DNA"/>
</dbReference>
<name>A0ABQ9HA82_9NEOP</name>
<evidence type="ECO:0000313" key="3">
    <source>
        <dbReference type="Proteomes" id="UP001159363"/>
    </source>
</evidence>
<protein>
    <submittedName>
        <fullName evidence="2">Uncharacterized protein</fullName>
    </submittedName>
</protein>
<evidence type="ECO:0000313" key="2">
    <source>
        <dbReference type="EMBL" id="KAJ8881003.1"/>
    </source>
</evidence>
<feature type="region of interest" description="Disordered" evidence="1">
    <location>
        <begin position="793"/>
        <end position="816"/>
    </location>
</feature>
<gene>
    <name evidence="2" type="ORF">PR048_017476</name>
</gene>
<accession>A0ABQ9HA82</accession>
<feature type="region of interest" description="Disordered" evidence="1">
    <location>
        <begin position="501"/>
        <end position="521"/>
    </location>
</feature>
<comment type="caution">
    <text evidence="2">The sequence shown here is derived from an EMBL/GenBank/DDBJ whole genome shotgun (WGS) entry which is preliminary data.</text>
</comment>